<dbReference type="Pfam" id="PF00583">
    <property type="entry name" value="Acetyltransf_1"/>
    <property type="match status" value="1"/>
</dbReference>
<dbReference type="InterPro" id="IPR000182">
    <property type="entry name" value="GNAT_dom"/>
</dbReference>
<dbReference type="GO" id="GO:0016747">
    <property type="term" value="F:acyltransferase activity, transferring groups other than amino-acyl groups"/>
    <property type="evidence" value="ECO:0007669"/>
    <property type="project" value="InterPro"/>
</dbReference>
<reference evidence="2" key="1">
    <citation type="journal article" date="2015" name="Nature">
        <title>Complex archaea that bridge the gap between prokaryotes and eukaryotes.</title>
        <authorList>
            <person name="Spang A."/>
            <person name="Saw J.H."/>
            <person name="Jorgensen S.L."/>
            <person name="Zaremba-Niedzwiedzka K."/>
            <person name="Martijn J."/>
            <person name="Lind A.E."/>
            <person name="van Eijk R."/>
            <person name="Schleper C."/>
            <person name="Guy L."/>
            <person name="Ettema T.J."/>
        </authorList>
    </citation>
    <scope>NUCLEOTIDE SEQUENCE</scope>
</reference>
<gene>
    <name evidence="2" type="ORF">LCGC14_3107130</name>
</gene>
<evidence type="ECO:0000259" key="1">
    <source>
        <dbReference type="PROSITE" id="PS51186"/>
    </source>
</evidence>
<dbReference type="Gene3D" id="3.40.630.30">
    <property type="match status" value="1"/>
</dbReference>
<dbReference type="CDD" id="cd04301">
    <property type="entry name" value="NAT_SF"/>
    <property type="match status" value="1"/>
</dbReference>
<sequence length="128" mass="14423">DRKRYRQFVERTFGEMWAIEADLAYHHSPITAYVAERDGRIAGFAAYECTRRGFFGPTGVKEEERGRGIGAALLFRCLESMREMGYAYAIIGGVGPAEYYQKLCGAFVIPGSEEGVYGSLYQLREEGR</sequence>
<dbReference type="EMBL" id="LAZR01067131">
    <property type="protein sequence ID" value="KKK52217.1"/>
    <property type="molecule type" value="Genomic_DNA"/>
</dbReference>
<organism evidence="2">
    <name type="scientific">marine sediment metagenome</name>
    <dbReference type="NCBI Taxonomy" id="412755"/>
    <lineage>
        <taxon>unclassified sequences</taxon>
        <taxon>metagenomes</taxon>
        <taxon>ecological metagenomes</taxon>
    </lineage>
</organism>
<name>A0A0F8W693_9ZZZZ</name>
<evidence type="ECO:0000313" key="2">
    <source>
        <dbReference type="EMBL" id="KKK52217.1"/>
    </source>
</evidence>
<dbReference type="InterPro" id="IPR016181">
    <property type="entry name" value="Acyl_CoA_acyltransferase"/>
</dbReference>
<proteinExistence type="predicted"/>
<protein>
    <recommendedName>
        <fullName evidence="1">N-acetyltransferase domain-containing protein</fullName>
    </recommendedName>
</protein>
<feature type="non-terminal residue" evidence="2">
    <location>
        <position position="1"/>
    </location>
</feature>
<accession>A0A0F8W693</accession>
<feature type="domain" description="N-acetyltransferase" evidence="1">
    <location>
        <begin position="1"/>
        <end position="126"/>
    </location>
</feature>
<dbReference type="SUPFAM" id="SSF55729">
    <property type="entry name" value="Acyl-CoA N-acyltransferases (Nat)"/>
    <property type="match status" value="1"/>
</dbReference>
<dbReference type="AlphaFoldDB" id="A0A0F8W693"/>
<comment type="caution">
    <text evidence="2">The sequence shown here is derived from an EMBL/GenBank/DDBJ whole genome shotgun (WGS) entry which is preliminary data.</text>
</comment>
<dbReference type="PROSITE" id="PS51186">
    <property type="entry name" value="GNAT"/>
    <property type="match status" value="1"/>
</dbReference>